<feature type="region of interest" description="Disordered" evidence="1">
    <location>
        <begin position="206"/>
        <end position="228"/>
    </location>
</feature>
<reference evidence="2 3" key="1">
    <citation type="submission" date="2018-11" db="EMBL/GenBank/DDBJ databases">
        <authorList>
            <consortium name="Pathogen Informatics"/>
        </authorList>
    </citation>
    <scope>NUCLEOTIDE SEQUENCE [LARGE SCALE GENOMIC DNA]</scope>
</reference>
<gene>
    <name evidence="2" type="ORF">HNAJ_LOCUS4878</name>
</gene>
<dbReference type="AlphaFoldDB" id="A0A3P7V4N0"/>
<sequence>MHYNGTRTTPDLLLASSDISKLTRRKIIDDPGSAHKPIIASITIGGKSMTMKVCDELKARTKEKQWTVALSNIADWAGIEAVAEFGRRTGHDCLEKHLHRLEEEMEKTHLIRCLAEEMVMTHLIRCPALKTTQTHLIRCPALKTRTWSLIVKPTGGNGEDPSDSLQEKMEKTHLIRCSKEEMEKTHLIRCLAINPHALYVTYRRKSGEAPSQIRRGNGEDLPDSVSSP</sequence>
<evidence type="ECO:0000256" key="1">
    <source>
        <dbReference type="SAM" id="MobiDB-lite"/>
    </source>
</evidence>
<dbReference type="Proteomes" id="UP000278807">
    <property type="component" value="Unassembled WGS sequence"/>
</dbReference>
<evidence type="ECO:0000313" key="3">
    <source>
        <dbReference type="Proteomes" id="UP000278807"/>
    </source>
</evidence>
<organism evidence="2 3">
    <name type="scientific">Rodentolepis nana</name>
    <name type="common">Dwarf tapeworm</name>
    <name type="synonym">Hymenolepis nana</name>
    <dbReference type="NCBI Taxonomy" id="102285"/>
    <lineage>
        <taxon>Eukaryota</taxon>
        <taxon>Metazoa</taxon>
        <taxon>Spiralia</taxon>
        <taxon>Lophotrochozoa</taxon>
        <taxon>Platyhelminthes</taxon>
        <taxon>Cestoda</taxon>
        <taxon>Eucestoda</taxon>
        <taxon>Cyclophyllidea</taxon>
        <taxon>Hymenolepididae</taxon>
        <taxon>Rodentolepis</taxon>
    </lineage>
</organism>
<evidence type="ECO:0000313" key="2">
    <source>
        <dbReference type="EMBL" id="VDO00738.1"/>
    </source>
</evidence>
<accession>A0A3P7V4N0</accession>
<name>A0A3P7V4N0_RODNA</name>
<protein>
    <recommendedName>
        <fullName evidence="4">Endonuclease/exonuclease/phosphatase domain-containing protein</fullName>
    </recommendedName>
</protein>
<evidence type="ECO:0008006" key="4">
    <source>
        <dbReference type="Google" id="ProtNLM"/>
    </source>
</evidence>
<proteinExistence type="predicted"/>
<keyword evidence="3" id="KW-1185">Reference proteome</keyword>
<dbReference type="EMBL" id="UZAE01003774">
    <property type="protein sequence ID" value="VDO00738.1"/>
    <property type="molecule type" value="Genomic_DNA"/>
</dbReference>